<dbReference type="EMBL" id="CP002696">
    <property type="protein sequence ID" value="AEE17819.1"/>
    <property type="molecule type" value="Genomic_DNA"/>
</dbReference>
<name>F4LMS9_TREBD</name>
<keyword evidence="2" id="KW-0812">Transmembrane</keyword>
<evidence type="ECO:0000256" key="2">
    <source>
        <dbReference type="SAM" id="Phobius"/>
    </source>
</evidence>
<evidence type="ECO:0000313" key="3">
    <source>
        <dbReference type="EMBL" id="AEE17819.1"/>
    </source>
</evidence>
<accession>F4LMS9</accession>
<dbReference type="OrthoDB" id="361897at2"/>
<organism evidence="3 4">
    <name type="scientific">Treponema brennaborense (strain DSM 12168 / CIP 105900 / DD5/3)</name>
    <dbReference type="NCBI Taxonomy" id="906968"/>
    <lineage>
        <taxon>Bacteria</taxon>
        <taxon>Pseudomonadati</taxon>
        <taxon>Spirochaetota</taxon>
        <taxon>Spirochaetia</taxon>
        <taxon>Spirochaetales</taxon>
        <taxon>Treponemataceae</taxon>
        <taxon>Treponema</taxon>
    </lineage>
</organism>
<dbReference type="STRING" id="906968.Trebr_2412"/>
<dbReference type="Proteomes" id="UP000006546">
    <property type="component" value="Chromosome"/>
</dbReference>
<keyword evidence="4" id="KW-1185">Reference proteome</keyword>
<evidence type="ECO:0000256" key="1">
    <source>
        <dbReference type="SAM" id="MobiDB-lite"/>
    </source>
</evidence>
<gene>
    <name evidence="3" type="ordered locus">Trebr_2412</name>
</gene>
<evidence type="ECO:0000313" key="4">
    <source>
        <dbReference type="Proteomes" id="UP000006546"/>
    </source>
</evidence>
<keyword evidence="2" id="KW-0472">Membrane</keyword>
<dbReference type="AlphaFoldDB" id="F4LMS9"/>
<dbReference type="RefSeq" id="WP_013759520.1">
    <property type="nucleotide sequence ID" value="NC_015500.1"/>
</dbReference>
<dbReference type="HOGENOM" id="CLU_133861_0_0_12"/>
<sequence length="151" mass="16491">MQDLLTVIGIAAAVVLFAAAYRLYIRWKKPVPHDYEAAAPRSASRRSDAASSPQESGSATCPLCGTRLARGENLVSRVFREIEKAGDGEQRCTVLGCPHCYPACEPDVRRTCPVCGKRVPPDGWLIAKLYSRTGGKHHVRITGCTECHKKP</sequence>
<keyword evidence="2" id="KW-1133">Transmembrane helix</keyword>
<reference evidence="4" key="1">
    <citation type="submission" date="2011-04" db="EMBL/GenBank/DDBJ databases">
        <title>The complete genome of Treponema brennaborense DSM 12168.</title>
        <authorList>
            <person name="Lucas S."/>
            <person name="Han J."/>
            <person name="Lapidus A."/>
            <person name="Bruce D."/>
            <person name="Goodwin L."/>
            <person name="Pitluck S."/>
            <person name="Peters L."/>
            <person name="Kyrpides N."/>
            <person name="Mavromatis K."/>
            <person name="Ivanova N."/>
            <person name="Mikhailova N."/>
            <person name="Pagani I."/>
            <person name="Teshima H."/>
            <person name="Detter J.C."/>
            <person name="Tapia R."/>
            <person name="Han C."/>
            <person name="Land M."/>
            <person name="Hauser L."/>
            <person name="Markowitz V."/>
            <person name="Cheng J.-F."/>
            <person name="Hugenholtz P."/>
            <person name="Woyke T."/>
            <person name="Wu D."/>
            <person name="Gronow S."/>
            <person name="Wellnitz S."/>
            <person name="Brambilla E."/>
            <person name="Klenk H.-P."/>
            <person name="Eisen J.A."/>
        </authorList>
    </citation>
    <scope>NUCLEOTIDE SEQUENCE [LARGE SCALE GENOMIC DNA]</scope>
    <source>
        <strain evidence="4">DSM 12168 / CIP 105900 / DD5/3</strain>
    </source>
</reference>
<feature type="transmembrane region" description="Helical" evidence="2">
    <location>
        <begin position="6"/>
        <end position="25"/>
    </location>
</feature>
<feature type="region of interest" description="Disordered" evidence="1">
    <location>
        <begin position="38"/>
        <end position="62"/>
    </location>
</feature>
<protein>
    <submittedName>
        <fullName evidence="3">Uncharacterized protein</fullName>
    </submittedName>
</protein>
<proteinExistence type="predicted"/>
<dbReference type="eggNOG" id="ENOG502ZQCQ">
    <property type="taxonomic scope" value="Bacteria"/>
</dbReference>
<dbReference type="KEGG" id="tbe:Trebr_2412"/>